<accession>A0A9B2MTY7</accession>
<gene>
    <name evidence="3" type="primary">LOC100642546</name>
</gene>
<dbReference type="InterPro" id="IPR050863">
    <property type="entry name" value="CenT-Element_Derived"/>
</dbReference>
<dbReference type="RefSeq" id="XP_012173838.2">
    <property type="nucleotide sequence ID" value="XM_012318448.3"/>
</dbReference>
<evidence type="ECO:0000313" key="2">
    <source>
        <dbReference type="Proteomes" id="UP000835206"/>
    </source>
</evidence>
<sequence length="448" mass="52510">MASKRDRINLTVAERNETLMMGERNKDLEPIMAKYGISQAKVYRIITMSERIKRQFETCEEFGRFPKRLRRHTADVDRVVLYWYLRSSSSWLKKFKKRYNITLTNIKINVSTADEISFWEVYAACINSMMQRSNCALKNVYNVVYTTMMWKVLPEKTSFFNSEESVESLKMCEDHVTALICANATGCHKLPIVIIGSDPDIYNVYSYTTQHFSTIYKSNTNACMNSTILKQWYDEIFLESIKERQRENNSEEEYFLLLGNGMLDYNVKELNHIDKFVTIKIPPFYASPLRQPMNRGIITCFKRKYRIEFLEAIRPISSEGIAKQNVINLYKDLDMWDCCRIVHDAWLSVDNATLTYAWEELLMPKHIQSMKCTKSFDADIRRAVQLLHKLPGCEECEEKDVINWFRIESKYDTDMKVCDEEVLQKLENHILGQVNRDISGDEVGPSHA</sequence>
<dbReference type="Proteomes" id="UP000835206">
    <property type="component" value="Unplaced"/>
</dbReference>
<organism evidence="2 3">
    <name type="scientific">Bombus terrestris</name>
    <name type="common">Buff-tailed bumblebee</name>
    <name type="synonym">Apis terrestris</name>
    <dbReference type="NCBI Taxonomy" id="30195"/>
    <lineage>
        <taxon>Eukaryota</taxon>
        <taxon>Metazoa</taxon>
        <taxon>Ecdysozoa</taxon>
        <taxon>Arthropoda</taxon>
        <taxon>Hexapoda</taxon>
        <taxon>Insecta</taxon>
        <taxon>Pterygota</taxon>
        <taxon>Neoptera</taxon>
        <taxon>Endopterygota</taxon>
        <taxon>Hymenoptera</taxon>
        <taxon>Apocrita</taxon>
        <taxon>Aculeata</taxon>
        <taxon>Apoidea</taxon>
        <taxon>Anthophila</taxon>
        <taxon>Apidae</taxon>
        <taxon>Bombus</taxon>
        <taxon>Bombus</taxon>
    </lineage>
</organism>
<feature type="domain" description="DDE-1" evidence="1">
    <location>
        <begin position="174"/>
        <end position="358"/>
    </location>
</feature>
<dbReference type="PANTHER" id="PTHR19303:SF73">
    <property type="entry name" value="PROTEIN PDC2"/>
    <property type="match status" value="1"/>
</dbReference>
<dbReference type="Pfam" id="PF03184">
    <property type="entry name" value="DDE_1"/>
    <property type="match status" value="1"/>
</dbReference>
<name>A0A9B2MTY7_BOMTE</name>
<dbReference type="InterPro" id="IPR004875">
    <property type="entry name" value="DDE_SF_endonuclease_dom"/>
</dbReference>
<proteinExistence type="predicted"/>
<dbReference type="AlphaFoldDB" id="A0A9B2MTY7"/>
<evidence type="ECO:0000313" key="3">
    <source>
        <dbReference type="RefSeq" id="XP_012173838.2"/>
    </source>
</evidence>
<dbReference type="GO" id="GO:0003677">
    <property type="term" value="F:DNA binding"/>
    <property type="evidence" value="ECO:0007669"/>
    <property type="project" value="TreeGrafter"/>
</dbReference>
<dbReference type="OrthoDB" id="7594498at2759"/>
<protein>
    <submittedName>
        <fullName evidence="3">Jerky protein homolog-like</fullName>
    </submittedName>
</protein>
<dbReference type="GO" id="GO:0005634">
    <property type="term" value="C:nucleus"/>
    <property type="evidence" value="ECO:0007669"/>
    <property type="project" value="TreeGrafter"/>
</dbReference>
<dbReference type="GeneID" id="100642546"/>
<reference evidence="3" key="1">
    <citation type="submission" date="2025-08" db="UniProtKB">
        <authorList>
            <consortium name="RefSeq"/>
        </authorList>
    </citation>
    <scope>IDENTIFICATION</scope>
</reference>
<dbReference type="KEGG" id="bter:100642546"/>
<evidence type="ECO:0000259" key="1">
    <source>
        <dbReference type="Pfam" id="PF03184"/>
    </source>
</evidence>
<keyword evidence="2" id="KW-1185">Reference proteome</keyword>
<dbReference type="PANTHER" id="PTHR19303">
    <property type="entry name" value="TRANSPOSON"/>
    <property type="match status" value="1"/>
</dbReference>